<sequence>MMMESSTELNYDYVHQKLLYLLLIKGCSVVIRPFEYSAKLDGLFELLRVFYIIEEIDMNNITNPAHLEGYFSQYDDGEKKSILLLKNVSQASMNEVIKYPEILFLALEKDQKIDYSDFQQIAVFNKKIKKISQLTPKSLISANSLAYKWIKDTLISRLKTDGIFALKEYLSSIEEKVGDLFQILPGIQKKDYQDFCKDLTTFEQKAICAICEKYYNVKLPEYTKKTIKPSSLPKNPEEPAQEEKREEKNHIIESKDQEKNEVSFQQEPIESTIIKKDSIIEEIEIYKEDQINEEIWGLLSNDSTFNAFSFSLRDITIPTHDTFSTPEKKYCYLRTHQWQTEIPMEFFQKLFLYYIREEIKSANITKSQIGQYLLDKHAQIIDICSMFASPEFKTMDLFQYAEDEIIRSHLKKEPMVSHILPVEKKPQSVSPKEFEKMFAHESKSPEIRNFHREYQKKLTALKKEYGERDFNPELITSLRARTRDSQNKIFKLFQD</sequence>
<organism evidence="1 2">
    <name type="scientific">Promethearchaeum syntrophicum</name>
    <dbReference type="NCBI Taxonomy" id="2594042"/>
    <lineage>
        <taxon>Archaea</taxon>
        <taxon>Promethearchaeati</taxon>
        <taxon>Promethearchaeota</taxon>
        <taxon>Promethearchaeia</taxon>
        <taxon>Promethearchaeales</taxon>
        <taxon>Promethearchaeaceae</taxon>
        <taxon>Promethearchaeum</taxon>
    </lineage>
</organism>
<proteinExistence type="predicted"/>
<protein>
    <submittedName>
        <fullName evidence="1">Uncharacterized protein</fullName>
    </submittedName>
</protein>
<accession>A0A5B9DB40</accession>
<evidence type="ECO:0000313" key="2">
    <source>
        <dbReference type="Proteomes" id="UP000321408"/>
    </source>
</evidence>
<reference evidence="1 2" key="2">
    <citation type="journal article" date="2024" name="Int. J. Syst. Evol. Microbiol.">
        <title>Promethearchaeum syntrophicum gen. nov., sp. nov., an anaerobic, obligately syntrophic archaeon, the first isolate of the lineage 'Asgard' archaea, and proposal of the new archaeal phylum Promethearchaeota phyl. nov. and kingdom Promethearchaeati regn. nov.</title>
        <authorList>
            <person name="Imachi H."/>
            <person name="Nobu M.K."/>
            <person name="Kato S."/>
            <person name="Takaki Y."/>
            <person name="Miyazaki M."/>
            <person name="Miyata M."/>
            <person name="Ogawara M."/>
            <person name="Saito Y."/>
            <person name="Sakai S."/>
            <person name="Tahara Y.O."/>
            <person name="Takano Y."/>
            <person name="Tasumi E."/>
            <person name="Uematsu K."/>
            <person name="Yoshimura T."/>
            <person name="Itoh T."/>
            <person name="Ohkuma M."/>
            <person name="Takai K."/>
        </authorList>
    </citation>
    <scope>NUCLEOTIDE SEQUENCE [LARGE SCALE GENOMIC DNA]</scope>
    <source>
        <strain evidence="1 2">MK-D1</strain>
    </source>
</reference>
<gene>
    <name evidence="1" type="ORF">DSAG12_02154</name>
</gene>
<dbReference type="KEGG" id="psyt:DSAG12_02154"/>
<evidence type="ECO:0000313" key="1">
    <source>
        <dbReference type="EMBL" id="QEE16324.2"/>
    </source>
</evidence>
<reference evidence="1 2" key="1">
    <citation type="journal article" date="2020" name="Nature">
        <title>Isolation of an archaeon at the prokaryote-eukaryote interface.</title>
        <authorList>
            <person name="Imachi H."/>
            <person name="Nobu M.K."/>
            <person name="Nakahara N."/>
            <person name="Morono Y."/>
            <person name="Ogawara M."/>
            <person name="Takaki Y."/>
            <person name="Takano Y."/>
            <person name="Uematsu K."/>
            <person name="Ikuta T."/>
            <person name="Ito M."/>
            <person name="Matsui Y."/>
            <person name="Miyazaki M."/>
            <person name="Murata K."/>
            <person name="Saito Y."/>
            <person name="Sakai S."/>
            <person name="Song C."/>
            <person name="Tasumi E."/>
            <person name="Yamanaka Y."/>
            <person name="Yamaguchi T."/>
            <person name="Kamagata Y."/>
            <person name="Tamaki H."/>
            <person name="Takai K."/>
        </authorList>
    </citation>
    <scope>NUCLEOTIDE SEQUENCE [LARGE SCALE GENOMIC DNA]</scope>
    <source>
        <strain evidence="1 2">MK-D1</strain>
    </source>
</reference>
<name>A0A5B9DB40_9ARCH</name>
<dbReference type="AlphaFoldDB" id="A0A5B9DB40"/>
<dbReference type="Proteomes" id="UP000321408">
    <property type="component" value="Chromosome"/>
</dbReference>
<keyword evidence="2" id="KW-1185">Reference proteome</keyword>
<dbReference type="EMBL" id="CP042905">
    <property type="protein sequence ID" value="QEE16324.2"/>
    <property type="molecule type" value="Genomic_DNA"/>
</dbReference>